<dbReference type="RefSeq" id="WP_036678688.1">
    <property type="nucleotide sequence ID" value="NZ_JNVM01000006.1"/>
</dbReference>
<evidence type="ECO:0000313" key="3">
    <source>
        <dbReference type="Proteomes" id="UP000028123"/>
    </source>
</evidence>
<evidence type="ECO:0000256" key="1">
    <source>
        <dbReference type="SAM" id="Phobius"/>
    </source>
</evidence>
<feature type="transmembrane region" description="Helical" evidence="1">
    <location>
        <begin position="103"/>
        <end position="126"/>
    </location>
</feature>
<keyword evidence="1" id="KW-1133">Transmembrane helix</keyword>
<dbReference type="AlphaFoldDB" id="A0A081P6L5"/>
<protein>
    <submittedName>
        <fullName evidence="2">Permease</fullName>
    </submittedName>
</protein>
<dbReference type="Pfam" id="PF12730">
    <property type="entry name" value="ABC2_membrane_4"/>
    <property type="match status" value="1"/>
</dbReference>
<dbReference type="OrthoDB" id="3190532at2"/>
<keyword evidence="1" id="KW-0472">Membrane</keyword>
<keyword evidence="3" id="KW-1185">Reference proteome</keyword>
<accession>A0A081P6L5</accession>
<feature type="transmembrane region" description="Helical" evidence="1">
    <location>
        <begin position="59"/>
        <end position="82"/>
    </location>
</feature>
<feature type="transmembrane region" description="Helical" evidence="1">
    <location>
        <begin position="20"/>
        <end position="39"/>
    </location>
</feature>
<comment type="caution">
    <text evidence="2">The sequence shown here is derived from an EMBL/GenBank/DDBJ whole genome shotgun (WGS) entry which is preliminary data.</text>
</comment>
<feature type="transmembrane region" description="Helical" evidence="1">
    <location>
        <begin position="211"/>
        <end position="231"/>
    </location>
</feature>
<organism evidence="2 3">
    <name type="scientific">Paenibacillus tyrfis</name>
    <dbReference type="NCBI Taxonomy" id="1501230"/>
    <lineage>
        <taxon>Bacteria</taxon>
        <taxon>Bacillati</taxon>
        <taxon>Bacillota</taxon>
        <taxon>Bacilli</taxon>
        <taxon>Bacillales</taxon>
        <taxon>Paenibacillaceae</taxon>
        <taxon>Paenibacillus</taxon>
    </lineage>
</organism>
<gene>
    <name evidence="2" type="ORF">ET33_31190</name>
</gene>
<proteinExistence type="predicted"/>
<sequence length="237" mass="26109">MMFRVLAADFLKIRRKAIWFLIFLGPIGVIALQAANYGLRYDYLMEKYAANPWGAFLGNIQFLLPVTILLGIAIIASMIASIEHQMNSWKQLLALPITRTAVFSAKFTLCVLMLLVSCILLGIGIVGLGLGLKLGTDIPLINIVKLSFYPVIAAFPALALQLWLSVTLRNQALPLTVGILGGVLSLYAVKMPDWFLWKLPSLMNEAGKPEYSVFTGLAVGIVIFTIGLLHFTRRDVN</sequence>
<name>A0A081P6L5_9BACL</name>
<dbReference type="eggNOG" id="COG4200">
    <property type="taxonomic scope" value="Bacteria"/>
</dbReference>
<dbReference type="EMBL" id="JNVM01000006">
    <property type="protein sequence ID" value="KEQ26338.1"/>
    <property type="molecule type" value="Genomic_DNA"/>
</dbReference>
<reference evidence="2 3" key="1">
    <citation type="submission" date="2014-06" db="EMBL/GenBank/DDBJ databases">
        <title>Draft genome sequence of Paenibacillus sp. MSt1.</title>
        <authorList>
            <person name="Aw Y.K."/>
            <person name="Ong K.S."/>
            <person name="Gan H.M."/>
            <person name="Lee S.M."/>
        </authorList>
    </citation>
    <scope>NUCLEOTIDE SEQUENCE [LARGE SCALE GENOMIC DNA]</scope>
    <source>
        <strain evidence="2 3">MSt1</strain>
    </source>
</reference>
<keyword evidence="1" id="KW-0812">Transmembrane</keyword>
<feature type="transmembrane region" description="Helical" evidence="1">
    <location>
        <begin position="172"/>
        <end position="191"/>
    </location>
</feature>
<dbReference type="CDD" id="cd21809">
    <property type="entry name" value="ABC-2_lan_permease-like"/>
    <property type="match status" value="1"/>
</dbReference>
<evidence type="ECO:0000313" key="2">
    <source>
        <dbReference type="EMBL" id="KEQ26338.1"/>
    </source>
</evidence>
<dbReference type="Proteomes" id="UP000028123">
    <property type="component" value="Unassembled WGS sequence"/>
</dbReference>
<feature type="transmembrane region" description="Helical" evidence="1">
    <location>
        <begin position="146"/>
        <end position="165"/>
    </location>
</feature>